<feature type="domain" description="Phage head morphogenesis" evidence="1">
    <location>
        <begin position="126"/>
        <end position="232"/>
    </location>
</feature>
<dbReference type="RefSeq" id="WP_090900210.1">
    <property type="nucleotide sequence ID" value="NZ_FNYO01000030.1"/>
</dbReference>
<evidence type="ECO:0000259" key="1">
    <source>
        <dbReference type="Pfam" id="PF04233"/>
    </source>
</evidence>
<evidence type="ECO:0000313" key="2">
    <source>
        <dbReference type="EMBL" id="SEI98742.1"/>
    </source>
</evidence>
<reference evidence="2 3" key="1">
    <citation type="submission" date="2016-10" db="EMBL/GenBank/DDBJ databases">
        <authorList>
            <person name="de Groot N.N."/>
        </authorList>
    </citation>
    <scope>NUCLEOTIDE SEQUENCE [LARGE SCALE GENOMIC DNA]</scope>
    <source>
        <strain evidence="2 3">DSM 1041</strain>
    </source>
</reference>
<accession>A0A1H6VEN2</accession>
<dbReference type="AlphaFoldDB" id="A0A1H6VEN2"/>
<proteinExistence type="predicted"/>
<organism evidence="2 3">
    <name type="scientific">Azotobacter beijerinckii</name>
    <dbReference type="NCBI Taxonomy" id="170623"/>
    <lineage>
        <taxon>Bacteria</taxon>
        <taxon>Pseudomonadati</taxon>
        <taxon>Pseudomonadota</taxon>
        <taxon>Gammaproteobacteria</taxon>
        <taxon>Pseudomonadales</taxon>
        <taxon>Pseudomonadaceae</taxon>
        <taxon>Azotobacter</taxon>
    </lineage>
</organism>
<protein>
    <submittedName>
        <fullName evidence="2">Phage putative head morphogenesis protein, SPP1 gp7 family</fullName>
    </submittedName>
</protein>
<dbReference type="NCBIfam" id="TIGR01641">
    <property type="entry name" value="phageSPP1_gp7"/>
    <property type="match status" value="1"/>
</dbReference>
<dbReference type="Proteomes" id="UP000199005">
    <property type="component" value="Unassembled WGS sequence"/>
</dbReference>
<dbReference type="InterPro" id="IPR006528">
    <property type="entry name" value="Phage_head_morphogenesis_dom"/>
</dbReference>
<evidence type="ECO:0000313" key="3">
    <source>
        <dbReference type="Proteomes" id="UP000199005"/>
    </source>
</evidence>
<dbReference type="STRING" id="170623.SAMN04244579_02708"/>
<dbReference type="EMBL" id="FNYO01000030">
    <property type="protein sequence ID" value="SEI98742.1"/>
    <property type="molecule type" value="Genomic_DNA"/>
</dbReference>
<sequence>MRKKKRNPVRTSRPEREYQRALTQVARQVGMIISGFPPGDPEAYPTIERILRQYSDTLHDWAIATASRMIADVNQQDRKAWVLRAQDMAKALRDEILNADTGVAMRGLLAEQVTLIKSLPLEAAKRVHELTLKGIEDSTRASEISQEILRSGEVSASRAMLIARTEVSRTAATLTEARAKAVGSEGYIWRTSHDGAVRESHKEMEGKFVPWSSPPTLDKLTGHAGCLPNCRCWPSPVIPE</sequence>
<dbReference type="Pfam" id="PF04233">
    <property type="entry name" value="Phage_Mu_F"/>
    <property type="match status" value="1"/>
</dbReference>
<name>A0A1H6VEN2_9GAMM</name>
<gene>
    <name evidence="2" type="ORF">SAMN04244579_02708</name>
</gene>